<organism evidence="1 2">
    <name type="scientific">Phytophthora lilii</name>
    <dbReference type="NCBI Taxonomy" id="2077276"/>
    <lineage>
        <taxon>Eukaryota</taxon>
        <taxon>Sar</taxon>
        <taxon>Stramenopiles</taxon>
        <taxon>Oomycota</taxon>
        <taxon>Peronosporomycetes</taxon>
        <taxon>Peronosporales</taxon>
        <taxon>Peronosporaceae</taxon>
        <taxon>Phytophthora</taxon>
    </lineage>
</organism>
<proteinExistence type="predicted"/>
<name>A0A9W6WS86_9STRA</name>
<evidence type="ECO:0000313" key="1">
    <source>
        <dbReference type="EMBL" id="GMF14171.1"/>
    </source>
</evidence>
<sequence length="127" mass="14304">MYVSSDLDPNTVSARVLACVLESHTRRLFVEDAGLCFLADADEGLTDMGRYAGAQMRRCKYIARHTCVRHDIAESRGTFIMDTCRLDRAKRKKARVRSGYLPCKKQEKSSTSTRCKIGVNVNALQLE</sequence>
<comment type="caution">
    <text evidence="1">The sequence shown here is derived from an EMBL/GenBank/DDBJ whole genome shotgun (WGS) entry which is preliminary data.</text>
</comment>
<evidence type="ECO:0000313" key="2">
    <source>
        <dbReference type="Proteomes" id="UP001165083"/>
    </source>
</evidence>
<protein>
    <submittedName>
        <fullName evidence="1">Unnamed protein product</fullName>
    </submittedName>
</protein>
<keyword evidence="2" id="KW-1185">Reference proteome</keyword>
<dbReference type="EMBL" id="BSXW01000185">
    <property type="protein sequence ID" value="GMF14171.1"/>
    <property type="molecule type" value="Genomic_DNA"/>
</dbReference>
<dbReference type="AlphaFoldDB" id="A0A9W6WS86"/>
<gene>
    <name evidence="1" type="ORF">Plil01_000456300</name>
</gene>
<accession>A0A9W6WS86</accession>
<reference evidence="1" key="1">
    <citation type="submission" date="2023-04" db="EMBL/GenBank/DDBJ databases">
        <title>Phytophthora lilii NBRC 32176.</title>
        <authorList>
            <person name="Ichikawa N."/>
            <person name="Sato H."/>
            <person name="Tonouchi N."/>
        </authorList>
    </citation>
    <scope>NUCLEOTIDE SEQUENCE</scope>
    <source>
        <strain evidence="1">NBRC 32176</strain>
    </source>
</reference>
<dbReference type="Proteomes" id="UP001165083">
    <property type="component" value="Unassembled WGS sequence"/>
</dbReference>